<dbReference type="Proteomes" id="UP000823633">
    <property type="component" value="Unassembled WGS sequence"/>
</dbReference>
<feature type="chain" id="PRO_5038964079" evidence="1">
    <location>
        <begin position="22"/>
        <end position="349"/>
    </location>
</feature>
<evidence type="ECO:0000313" key="2">
    <source>
        <dbReference type="EMBL" id="MBO8443258.1"/>
    </source>
</evidence>
<evidence type="ECO:0000256" key="1">
    <source>
        <dbReference type="SAM" id="SignalP"/>
    </source>
</evidence>
<dbReference type="PROSITE" id="PS51257">
    <property type="entry name" value="PROKAR_LIPOPROTEIN"/>
    <property type="match status" value="1"/>
</dbReference>
<organism evidence="2 3">
    <name type="scientific">Candidatus Aphodenecus pullistercoris</name>
    <dbReference type="NCBI Taxonomy" id="2840669"/>
    <lineage>
        <taxon>Bacteria</taxon>
        <taxon>Pseudomonadati</taxon>
        <taxon>Spirochaetota</taxon>
        <taxon>Spirochaetia</taxon>
        <taxon>Spirochaetales</taxon>
        <taxon>Candidatus Aphodenecus</taxon>
    </lineage>
</organism>
<reference evidence="2" key="2">
    <citation type="journal article" date="2021" name="PeerJ">
        <title>Extensive microbial diversity within the chicken gut microbiome revealed by metagenomics and culture.</title>
        <authorList>
            <person name="Gilroy R."/>
            <person name="Ravi A."/>
            <person name="Getino M."/>
            <person name="Pursley I."/>
            <person name="Horton D.L."/>
            <person name="Alikhan N.F."/>
            <person name="Baker D."/>
            <person name="Gharbi K."/>
            <person name="Hall N."/>
            <person name="Watson M."/>
            <person name="Adriaenssens E.M."/>
            <person name="Foster-Nyarko E."/>
            <person name="Jarju S."/>
            <person name="Secka A."/>
            <person name="Antonio M."/>
            <person name="Oren A."/>
            <person name="Chaudhuri R.R."/>
            <person name="La Ragione R."/>
            <person name="Hildebrand F."/>
            <person name="Pallen M.J."/>
        </authorList>
    </citation>
    <scope>NUCLEOTIDE SEQUENCE</scope>
    <source>
        <strain evidence="2">11167</strain>
    </source>
</reference>
<reference evidence="2" key="1">
    <citation type="submission" date="2020-10" db="EMBL/GenBank/DDBJ databases">
        <authorList>
            <person name="Gilroy R."/>
        </authorList>
    </citation>
    <scope>NUCLEOTIDE SEQUENCE</scope>
    <source>
        <strain evidence="2">11167</strain>
    </source>
</reference>
<keyword evidence="1" id="KW-0732">Signal</keyword>
<name>A0A9D9EAS9_9SPIR</name>
<protein>
    <submittedName>
        <fullName evidence="2">Uncharacterized protein</fullName>
    </submittedName>
</protein>
<gene>
    <name evidence="2" type="ORF">IAC42_05810</name>
</gene>
<dbReference type="EMBL" id="JADIMU010000037">
    <property type="protein sequence ID" value="MBO8443258.1"/>
    <property type="molecule type" value="Genomic_DNA"/>
</dbReference>
<feature type="signal peptide" evidence="1">
    <location>
        <begin position="1"/>
        <end position="21"/>
    </location>
</feature>
<evidence type="ECO:0000313" key="3">
    <source>
        <dbReference type="Proteomes" id="UP000823633"/>
    </source>
</evidence>
<dbReference type="AlphaFoldDB" id="A0A9D9EAS9"/>
<comment type="caution">
    <text evidence="2">The sequence shown here is derived from an EMBL/GenBank/DDBJ whole genome shotgun (WGS) entry which is preliminary data.</text>
</comment>
<proteinExistence type="predicted"/>
<accession>A0A9D9EAS9</accession>
<sequence>MRKVISALLAALMLTSCASYTVDRGLESIQVPVYGELPSTKLNDIEAEKALDAERQRQEQELLDAAAAMEEAIVAKEGRNDYPHDLSQLEYPHVYRPADSQSVLDEAFTRVDVLLIPLGDLKLDGTRITSMANSVRDLGFEFIALTGSLENQTAFAVALGMDAVTLTGGTICFTPSLKSATSSVASFSLCPGKDLDLMVLDLFDDADFSLDLDIAGWIDHVSTKSDAGIKAIDALDSQSADGQKILALSSSEPSSLDWSIFTPYEYRTRHSWAISDHLSTLGYSDSYRATHFSEETDSGVTLAAGGIHERMDALYSQGLMEVSSSTLALSGLSDQEIQRYATAATYIVP</sequence>